<proteinExistence type="predicted"/>
<evidence type="ECO:0000313" key="1">
    <source>
        <dbReference type="EMBL" id="CAG9769633.1"/>
    </source>
</evidence>
<name>A0A9N9MSU5_9CUCU</name>
<dbReference type="OrthoDB" id="7693982at2759"/>
<organism evidence="1 2">
    <name type="scientific">Ceutorhynchus assimilis</name>
    <name type="common">cabbage seed weevil</name>
    <dbReference type="NCBI Taxonomy" id="467358"/>
    <lineage>
        <taxon>Eukaryota</taxon>
        <taxon>Metazoa</taxon>
        <taxon>Ecdysozoa</taxon>
        <taxon>Arthropoda</taxon>
        <taxon>Hexapoda</taxon>
        <taxon>Insecta</taxon>
        <taxon>Pterygota</taxon>
        <taxon>Neoptera</taxon>
        <taxon>Endopterygota</taxon>
        <taxon>Coleoptera</taxon>
        <taxon>Polyphaga</taxon>
        <taxon>Cucujiformia</taxon>
        <taxon>Curculionidae</taxon>
        <taxon>Ceutorhynchinae</taxon>
        <taxon>Ceutorhynchus</taxon>
    </lineage>
</organism>
<dbReference type="EMBL" id="OU892281">
    <property type="protein sequence ID" value="CAG9769633.1"/>
    <property type="molecule type" value="Genomic_DNA"/>
</dbReference>
<accession>A0A9N9MSU5</accession>
<keyword evidence="2" id="KW-1185">Reference proteome</keyword>
<reference evidence="1" key="1">
    <citation type="submission" date="2022-01" db="EMBL/GenBank/DDBJ databases">
        <authorList>
            <person name="King R."/>
        </authorList>
    </citation>
    <scope>NUCLEOTIDE SEQUENCE</scope>
</reference>
<sequence>MPPTSNLIGTATRYIAGRNAVQTVYWKTCGTDNQKLLKLSKTCNFGRAPSPPQKVRELQQDYSQRGETAYGEMACGGTACGETACGETACGETAATNRPRRIGCGELY</sequence>
<dbReference type="AlphaFoldDB" id="A0A9N9MSU5"/>
<dbReference type="Proteomes" id="UP001152799">
    <property type="component" value="Chromosome 5"/>
</dbReference>
<gene>
    <name evidence="1" type="ORF">CEUTPL_LOCUS10137</name>
</gene>
<protein>
    <submittedName>
        <fullName evidence="1">Uncharacterized protein</fullName>
    </submittedName>
</protein>
<evidence type="ECO:0000313" key="2">
    <source>
        <dbReference type="Proteomes" id="UP001152799"/>
    </source>
</evidence>